<accession>A0A7R9LBU2</accession>
<keyword evidence="1" id="KW-0547">Nucleotide-binding</keyword>
<evidence type="ECO:0000313" key="5">
    <source>
        <dbReference type="EMBL" id="CAD7637404.1"/>
    </source>
</evidence>
<feature type="domain" description="Dynamin GTPase effector" evidence="4">
    <location>
        <begin position="277"/>
        <end position="336"/>
    </location>
</feature>
<dbReference type="InterPro" id="IPR000375">
    <property type="entry name" value="Dynamin_stalk"/>
</dbReference>
<keyword evidence="2" id="KW-0342">GTP-binding</keyword>
<evidence type="ECO:0000259" key="3">
    <source>
        <dbReference type="Pfam" id="PF01031"/>
    </source>
</evidence>
<feature type="domain" description="Dynamin stalk" evidence="3">
    <location>
        <begin position="18"/>
        <end position="184"/>
    </location>
</feature>
<dbReference type="Gene3D" id="1.20.120.1240">
    <property type="entry name" value="Dynamin, middle domain"/>
    <property type="match status" value="1"/>
</dbReference>
<dbReference type="GO" id="GO:0005886">
    <property type="term" value="C:plasma membrane"/>
    <property type="evidence" value="ECO:0007669"/>
    <property type="project" value="TreeGrafter"/>
</dbReference>
<dbReference type="GO" id="GO:0008017">
    <property type="term" value="F:microtubule binding"/>
    <property type="evidence" value="ECO:0007669"/>
    <property type="project" value="TreeGrafter"/>
</dbReference>
<keyword evidence="6" id="KW-1185">Reference proteome</keyword>
<reference evidence="5" key="1">
    <citation type="submission" date="2020-11" db="EMBL/GenBank/DDBJ databases">
        <authorList>
            <person name="Tran Van P."/>
        </authorList>
    </citation>
    <scope>NUCLEOTIDE SEQUENCE</scope>
</reference>
<dbReference type="InterPro" id="IPR022812">
    <property type="entry name" value="Dynamin"/>
</dbReference>
<dbReference type="EMBL" id="OC874245">
    <property type="protein sequence ID" value="CAD7637404.1"/>
    <property type="molecule type" value="Genomic_DNA"/>
</dbReference>
<organism evidence="5">
    <name type="scientific">Medioppia subpectinata</name>
    <dbReference type="NCBI Taxonomy" id="1979941"/>
    <lineage>
        <taxon>Eukaryota</taxon>
        <taxon>Metazoa</taxon>
        <taxon>Ecdysozoa</taxon>
        <taxon>Arthropoda</taxon>
        <taxon>Chelicerata</taxon>
        <taxon>Arachnida</taxon>
        <taxon>Acari</taxon>
        <taxon>Acariformes</taxon>
        <taxon>Sarcoptiformes</taxon>
        <taxon>Oribatida</taxon>
        <taxon>Brachypylina</taxon>
        <taxon>Oppioidea</taxon>
        <taxon>Oppiidae</taxon>
        <taxon>Medioppia</taxon>
    </lineage>
</organism>
<dbReference type="Proteomes" id="UP000759131">
    <property type="component" value="Unassembled WGS sequence"/>
</dbReference>
<proteinExistence type="predicted"/>
<dbReference type="GO" id="GO:0005874">
    <property type="term" value="C:microtubule"/>
    <property type="evidence" value="ECO:0007669"/>
    <property type="project" value="TreeGrafter"/>
</dbReference>
<name>A0A7R9LBU2_9ACAR</name>
<dbReference type="GO" id="GO:0031623">
    <property type="term" value="P:receptor internalization"/>
    <property type="evidence" value="ECO:0007669"/>
    <property type="project" value="TreeGrafter"/>
</dbReference>
<evidence type="ECO:0000259" key="4">
    <source>
        <dbReference type="Pfam" id="PF02212"/>
    </source>
</evidence>
<dbReference type="OrthoDB" id="6528665at2759"/>
<evidence type="ECO:0000313" key="6">
    <source>
        <dbReference type="Proteomes" id="UP000759131"/>
    </source>
</evidence>
<feature type="non-terminal residue" evidence="5">
    <location>
        <position position="1"/>
    </location>
</feature>
<dbReference type="Pfam" id="PF02212">
    <property type="entry name" value="GED"/>
    <property type="match status" value="1"/>
</dbReference>
<dbReference type="EMBL" id="CAJPIZ010019670">
    <property type="protein sequence ID" value="CAG2117017.1"/>
    <property type="molecule type" value="Genomic_DNA"/>
</dbReference>
<dbReference type="Pfam" id="PF01031">
    <property type="entry name" value="Dynamin_M"/>
    <property type="match status" value="1"/>
</dbReference>
<evidence type="ECO:0000256" key="1">
    <source>
        <dbReference type="ARBA" id="ARBA00022741"/>
    </source>
</evidence>
<dbReference type="InterPro" id="IPR003130">
    <property type="entry name" value="GED"/>
</dbReference>
<dbReference type="GO" id="GO:0003924">
    <property type="term" value="F:GTPase activity"/>
    <property type="evidence" value="ECO:0007669"/>
    <property type="project" value="InterPro"/>
</dbReference>
<evidence type="ECO:0000256" key="2">
    <source>
        <dbReference type="ARBA" id="ARBA00023134"/>
    </source>
</evidence>
<sequence>RLELIREPLAEGDKELILAKTNKELERLFDGAVGGLGSDVDVQRLSGGARINAIMNDKFGADVGLMYTDECEIRRQIVVAIQNINGVYIGIFPPDAAFKACVLHQIELFRRPSMACVEAVTSELHDIVRDCVDTMDTYTPIKEFYTKLSQQFVDECKKRCKHCVEHLIRVEKAYLNTNNEDFIKLYIESIGQITVAEPTTGAAAAQVPVPITEGTSGGAGGTAGGSVGAGSDHPSNYKGDSLPFTMLPEDELVSSTCTESTVGAASVDGQTIPAHMRVQVEQIKRLIDAYVVLLKKKFRDHLPKLCTLELIHATKEFIGTALRVRIRDHIHTIDDISGGEDPDKELRLDLLNKQQHYSDAIEILRSYRDDWTV</sequence>
<dbReference type="PANTHER" id="PTHR11566">
    <property type="entry name" value="DYNAMIN"/>
    <property type="match status" value="1"/>
</dbReference>
<dbReference type="PANTHER" id="PTHR11566:SF212">
    <property type="entry name" value="DYNAMIN"/>
    <property type="match status" value="1"/>
</dbReference>
<dbReference type="GO" id="GO:0005525">
    <property type="term" value="F:GTP binding"/>
    <property type="evidence" value="ECO:0007669"/>
    <property type="project" value="UniProtKB-KW"/>
</dbReference>
<evidence type="ECO:0008006" key="7">
    <source>
        <dbReference type="Google" id="ProtNLM"/>
    </source>
</evidence>
<protein>
    <recommendedName>
        <fullName evidence="7">Dynamin</fullName>
    </recommendedName>
</protein>
<dbReference type="AlphaFoldDB" id="A0A7R9LBU2"/>
<dbReference type="GO" id="GO:0005737">
    <property type="term" value="C:cytoplasm"/>
    <property type="evidence" value="ECO:0007669"/>
    <property type="project" value="TreeGrafter"/>
</dbReference>
<gene>
    <name evidence="5" type="ORF">OSB1V03_LOCUS16972</name>
</gene>